<comment type="caution">
    <text evidence="8">The sequence shown here is derived from an EMBL/GenBank/DDBJ whole genome shotgun (WGS) entry which is preliminary data.</text>
</comment>
<keyword evidence="2 5" id="KW-0547">Nucleotide-binding</keyword>
<reference evidence="9" key="1">
    <citation type="journal article" date="2019" name="Int. J. Syst. Evol. Microbiol.">
        <title>The Global Catalogue of Microorganisms (GCM) 10K type strain sequencing project: providing services to taxonomists for standard genome sequencing and annotation.</title>
        <authorList>
            <consortium name="The Broad Institute Genomics Platform"/>
            <consortium name="The Broad Institute Genome Sequencing Center for Infectious Disease"/>
            <person name="Wu L."/>
            <person name="Ma J."/>
        </authorList>
    </citation>
    <scope>NUCLEOTIDE SEQUENCE [LARGE SCALE GENOMIC DNA]</scope>
    <source>
        <strain evidence="9">CGMCC 4.1469</strain>
    </source>
</reference>
<dbReference type="InterPro" id="IPR000719">
    <property type="entry name" value="Prot_kinase_dom"/>
</dbReference>
<sequence length="844" mass="93643">MSDSAAQPADHTPPHGSAREADALHAERHPLYQGDPADGLSAQDEAALSADSFELELPAPPIAVPTARDKVKSRDKNGPPSHRDDIVIPDYTLLKRIGSGAYGEVWLAQSVTGALRAVKIVWREDFELTRTFHREFQGIQQFEPISRGHPCLVHILHVGWNEPRGFYYCVMELADDAEDGAHISDVKTYVPRTLTTDMKRHGRLDPFFCRDAGVYMADALHYMHNHGLTHRDIKPSNIIFVGGVCKLADIGLVAAFGERTFVGTEGFVPPEGPGTPQADIYSLGKVLYEMSSGKDRMEFPEVPDNLSDEEWPFWVDLNRVICQACEADLTRRFANASDFAEALQQVGGVRPESFVRRFSRAATLTTLASFLVAGSWVMGRHQLEWSYEIPAPVKPLPVLPARPQTPTPGKPWQNWRKQWFTYKQDRHVADLPLDGDLFGKFLGDSRAAAYEVVPSLLPDKSVLPAALIAAEDADAFCAWMTAEDRRTGRLDPDHEYAWRAISLPPTFSTSKPKPGHSAIRCEIVSVKFGSLNIASTPAGAEVLDGDRLMGRTPLSLPKVRADSFSYEIVLPGYKPETASGKLKQGQSISFNLRLKATGSVVFGKAWQNSLGIKFVPLGKAMLATIETRRKDFDEFAKATNQPPVDGRVLNADPDLPVSMVNRSEAEQFCRWLTDRERAQGLLEPDQEYRLPSDDEWSMAAYLSREIGSTPAERSLRIEGIYPWGFIWPPPAKSGNFLDKSADKTGKQAIPKYEDGFAGPAPVGSFRADGRGLHDLSGNLWEWVSDSWNAMPDQGVLRGGAYTTAERQELLASYRRHATAADRYPDAGFRLLLWNIGQMAREDED</sequence>
<dbReference type="Proteomes" id="UP001596052">
    <property type="component" value="Unassembled WGS sequence"/>
</dbReference>
<evidence type="ECO:0000259" key="7">
    <source>
        <dbReference type="PROSITE" id="PS50011"/>
    </source>
</evidence>
<dbReference type="PROSITE" id="PS50011">
    <property type="entry name" value="PROTEIN_KINASE_DOM"/>
    <property type="match status" value="1"/>
</dbReference>
<gene>
    <name evidence="8" type="ORF">ACFQDI_02780</name>
</gene>
<dbReference type="Gene3D" id="3.30.200.20">
    <property type="entry name" value="Phosphorylase Kinase, domain 1"/>
    <property type="match status" value="1"/>
</dbReference>
<evidence type="ECO:0000256" key="3">
    <source>
        <dbReference type="ARBA" id="ARBA00022777"/>
    </source>
</evidence>
<feature type="domain" description="Protein kinase" evidence="7">
    <location>
        <begin position="91"/>
        <end position="371"/>
    </location>
</feature>
<dbReference type="SUPFAM" id="SSF56112">
    <property type="entry name" value="Protein kinase-like (PK-like)"/>
    <property type="match status" value="1"/>
</dbReference>
<dbReference type="SUPFAM" id="SSF56436">
    <property type="entry name" value="C-type lectin-like"/>
    <property type="match status" value="1"/>
</dbReference>
<dbReference type="RefSeq" id="WP_377163171.1">
    <property type="nucleotide sequence ID" value="NZ_JBHSMQ010000001.1"/>
</dbReference>
<proteinExistence type="predicted"/>
<dbReference type="InterPro" id="IPR008271">
    <property type="entry name" value="Ser/Thr_kinase_AS"/>
</dbReference>
<evidence type="ECO:0000256" key="5">
    <source>
        <dbReference type="PROSITE-ProRule" id="PRU10141"/>
    </source>
</evidence>
<dbReference type="CDD" id="cd14014">
    <property type="entry name" value="STKc_PknB_like"/>
    <property type="match status" value="1"/>
</dbReference>
<keyword evidence="3" id="KW-0418">Kinase</keyword>
<dbReference type="Pfam" id="PF00069">
    <property type="entry name" value="Pkinase"/>
    <property type="match status" value="1"/>
</dbReference>
<dbReference type="Pfam" id="PF08308">
    <property type="entry name" value="PEGA"/>
    <property type="match status" value="1"/>
</dbReference>
<evidence type="ECO:0000256" key="2">
    <source>
        <dbReference type="ARBA" id="ARBA00022741"/>
    </source>
</evidence>
<evidence type="ECO:0000256" key="1">
    <source>
        <dbReference type="ARBA" id="ARBA00022679"/>
    </source>
</evidence>
<organism evidence="8 9">
    <name type="scientific">Prosthecobacter fluviatilis</name>
    <dbReference type="NCBI Taxonomy" id="445931"/>
    <lineage>
        <taxon>Bacteria</taxon>
        <taxon>Pseudomonadati</taxon>
        <taxon>Verrucomicrobiota</taxon>
        <taxon>Verrucomicrobiia</taxon>
        <taxon>Verrucomicrobiales</taxon>
        <taxon>Verrucomicrobiaceae</taxon>
        <taxon>Prosthecobacter</taxon>
    </lineage>
</organism>
<evidence type="ECO:0000256" key="6">
    <source>
        <dbReference type="SAM" id="MobiDB-lite"/>
    </source>
</evidence>
<dbReference type="PROSITE" id="PS00108">
    <property type="entry name" value="PROTEIN_KINASE_ST"/>
    <property type="match status" value="1"/>
</dbReference>
<dbReference type="PANTHER" id="PTHR43289">
    <property type="entry name" value="MITOGEN-ACTIVATED PROTEIN KINASE KINASE KINASE 20-RELATED"/>
    <property type="match status" value="1"/>
</dbReference>
<evidence type="ECO:0000256" key="4">
    <source>
        <dbReference type="ARBA" id="ARBA00022840"/>
    </source>
</evidence>
<feature type="region of interest" description="Disordered" evidence="6">
    <location>
        <begin position="1"/>
        <end position="45"/>
    </location>
</feature>
<accession>A0ABW0KKD4</accession>
<keyword evidence="4 5" id="KW-0067">ATP-binding</keyword>
<dbReference type="Gene3D" id="1.10.510.10">
    <property type="entry name" value="Transferase(Phosphotransferase) domain 1"/>
    <property type="match status" value="1"/>
</dbReference>
<dbReference type="Pfam" id="PF03781">
    <property type="entry name" value="FGE-sulfatase"/>
    <property type="match status" value="1"/>
</dbReference>
<dbReference type="InterPro" id="IPR016187">
    <property type="entry name" value="CTDL_fold"/>
</dbReference>
<dbReference type="InterPro" id="IPR013229">
    <property type="entry name" value="PEGA"/>
</dbReference>
<evidence type="ECO:0000313" key="8">
    <source>
        <dbReference type="EMBL" id="MFC5453770.1"/>
    </source>
</evidence>
<keyword evidence="9" id="KW-1185">Reference proteome</keyword>
<feature type="region of interest" description="Disordered" evidence="6">
    <location>
        <begin position="64"/>
        <end position="85"/>
    </location>
</feature>
<dbReference type="InterPro" id="IPR017441">
    <property type="entry name" value="Protein_kinase_ATP_BS"/>
</dbReference>
<dbReference type="InterPro" id="IPR042095">
    <property type="entry name" value="SUMF_sf"/>
</dbReference>
<evidence type="ECO:0000313" key="9">
    <source>
        <dbReference type="Proteomes" id="UP001596052"/>
    </source>
</evidence>
<dbReference type="EMBL" id="JBHSMQ010000001">
    <property type="protein sequence ID" value="MFC5453770.1"/>
    <property type="molecule type" value="Genomic_DNA"/>
</dbReference>
<name>A0ABW0KKD4_9BACT</name>
<dbReference type="Gene3D" id="3.90.1580.10">
    <property type="entry name" value="paralog of FGE (formylglycine-generating enzyme)"/>
    <property type="match status" value="1"/>
</dbReference>
<dbReference type="InterPro" id="IPR011009">
    <property type="entry name" value="Kinase-like_dom_sf"/>
</dbReference>
<feature type="binding site" evidence="5">
    <location>
        <position position="119"/>
    </location>
    <ligand>
        <name>ATP</name>
        <dbReference type="ChEBI" id="CHEBI:30616"/>
    </ligand>
</feature>
<keyword evidence="1" id="KW-0808">Transferase</keyword>
<dbReference type="PROSITE" id="PS00107">
    <property type="entry name" value="PROTEIN_KINASE_ATP"/>
    <property type="match status" value="1"/>
</dbReference>
<dbReference type="SMART" id="SM00220">
    <property type="entry name" value="S_TKc"/>
    <property type="match status" value="1"/>
</dbReference>
<feature type="compositionally biased region" description="Basic and acidic residues" evidence="6">
    <location>
        <begin position="67"/>
        <end position="85"/>
    </location>
</feature>
<dbReference type="InterPro" id="IPR005532">
    <property type="entry name" value="SUMF_dom"/>
</dbReference>
<feature type="compositionally biased region" description="Basic and acidic residues" evidence="6">
    <location>
        <begin position="17"/>
        <end position="30"/>
    </location>
</feature>
<protein>
    <submittedName>
        <fullName evidence="8">SUMF1/EgtB/PvdO family nonheme iron enzyme</fullName>
    </submittedName>
</protein>
<dbReference type="PANTHER" id="PTHR43289:SF6">
    <property type="entry name" value="SERINE_THREONINE-PROTEIN KINASE NEKL-3"/>
    <property type="match status" value="1"/>
</dbReference>